<keyword evidence="10" id="KW-0966">Cell projection</keyword>
<feature type="compositionally biased region" description="Low complexity" evidence="13">
    <location>
        <begin position="1"/>
        <end position="19"/>
    </location>
</feature>
<dbReference type="GO" id="GO:0005930">
    <property type="term" value="C:axoneme"/>
    <property type="evidence" value="ECO:0007669"/>
    <property type="project" value="UniProtKB-SubCell"/>
</dbReference>
<evidence type="ECO:0000256" key="13">
    <source>
        <dbReference type="SAM" id="MobiDB-lite"/>
    </source>
</evidence>
<evidence type="ECO:0000256" key="11">
    <source>
        <dbReference type="ARBA" id="ARBA00057688"/>
    </source>
</evidence>
<evidence type="ECO:0000256" key="2">
    <source>
        <dbReference type="ARBA" id="ARBA00010156"/>
    </source>
</evidence>
<evidence type="ECO:0000256" key="5">
    <source>
        <dbReference type="ARBA" id="ARBA00022701"/>
    </source>
</evidence>
<keyword evidence="15" id="KW-1185">Reference proteome</keyword>
<keyword evidence="4 12" id="KW-0963">Cytoplasm</keyword>
<dbReference type="GO" id="GO:0005874">
    <property type="term" value="C:microtubule"/>
    <property type="evidence" value="ECO:0007669"/>
    <property type="project" value="UniProtKB-KW"/>
</dbReference>
<proteinExistence type="inferred from homology"/>
<comment type="function">
    <text evidence="11">Force generating protein of respiratory cilia. Produces force towards the minus ends of microtubules. Dynein has ATPase activity.</text>
</comment>
<comment type="caution">
    <text evidence="14">The sequence shown here is derived from an EMBL/GenBank/DDBJ whole genome shotgun (WGS) entry which is preliminary data.</text>
</comment>
<accession>A0AAV7JY05</accession>
<evidence type="ECO:0000256" key="1">
    <source>
        <dbReference type="ARBA" id="ARBA00004430"/>
    </source>
</evidence>
<dbReference type="CDD" id="cd21453">
    <property type="entry name" value="DLC-like_DNAL4"/>
    <property type="match status" value="1"/>
</dbReference>
<comment type="subcellular location">
    <subcellularLocation>
        <location evidence="1">Cytoplasm</location>
        <location evidence="1">Cytoskeleton</location>
        <location evidence="1">Cilium axoneme</location>
    </subcellularLocation>
</comment>
<name>A0AAV7JY05_9METZ</name>
<dbReference type="InterPro" id="IPR037177">
    <property type="entry name" value="DLC_sf"/>
</dbReference>
<evidence type="ECO:0000256" key="9">
    <source>
        <dbReference type="ARBA" id="ARBA00023212"/>
    </source>
</evidence>
<dbReference type="Proteomes" id="UP001165289">
    <property type="component" value="Unassembled WGS sequence"/>
</dbReference>
<comment type="subunit">
    <text evidence="3">Consists of at least two heavy chains and a number of intermediate and light chains.</text>
</comment>
<dbReference type="EMBL" id="JAKMXF010000255">
    <property type="protein sequence ID" value="KAI6653685.1"/>
    <property type="molecule type" value="Genomic_DNA"/>
</dbReference>
<keyword evidence="9 12" id="KW-0206">Cytoskeleton</keyword>
<dbReference type="Pfam" id="PF01221">
    <property type="entry name" value="Dynein_light"/>
    <property type="match status" value="1"/>
</dbReference>
<keyword evidence="7" id="KW-0969">Cilium</keyword>
<evidence type="ECO:0000256" key="6">
    <source>
        <dbReference type="ARBA" id="ARBA00023017"/>
    </source>
</evidence>
<evidence type="ECO:0000256" key="7">
    <source>
        <dbReference type="ARBA" id="ARBA00023069"/>
    </source>
</evidence>
<dbReference type="AlphaFoldDB" id="A0AAV7JY05"/>
<evidence type="ECO:0000256" key="8">
    <source>
        <dbReference type="ARBA" id="ARBA00023175"/>
    </source>
</evidence>
<dbReference type="Gene3D" id="3.30.740.10">
    <property type="entry name" value="Protein Inhibitor Of Neuronal Nitric Oxide Synthase"/>
    <property type="match status" value="1"/>
</dbReference>
<dbReference type="PANTHER" id="PTHR11886:SF2">
    <property type="entry name" value="DYNEIN AXONEMAL LIGHT CHAIN 4"/>
    <property type="match status" value="1"/>
</dbReference>
<evidence type="ECO:0000256" key="3">
    <source>
        <dbReference type="ARBA" id="ARBA00011655"/>
    </source>
</evidence>
<dbReference type="SMART" id="SM01375">
    <property type="entry name" value="Dynein_light"/>
    <property type="match status" value="1"/>
</dbReference>
<keyword evidence="8 12" id="KW-0505">Motor protein</keyword>
<dbReference type="InterPro" id="IPR001372">
    <property type="entry name" value="Dynein_light_chain_typ-1/2"/>
</dbReference>
<dbReference type="GO" id="GO:0030286">
    <property type="term" value="C:dynein complex"/>
    <property type="evidence" value="ECO:0007669"/>
    <property type="project" value="UniProtKB-KW"/>
</dbReference>
<keyword evidence="6 12" id="KW-0243">Dynein</keyword>
<feature type="region of interest" description="Disordered" evidence="13">
    <location>
        <begin position="1"/>
        <end position="30"/>
    </location>
</feature>
<comment type="similarity">
    <text evidence="2 12">Belongs to the dynein light chain family.</text>
</comment>
<evidence type="ECO:0000313" key="15">
    <source>
        <dbReference type="Proteomes" id="UP001165289"/>
    </source>
</evidence>
<dbReference type="GO" id="GO:0007017">
    <property type="term" value="P:microtubule-based process"/>
    <property type="evidence" value="ECO:0007669"/>
    <property type="project" value="InterPro"/>
</dbReference>
<protein>
    <recommendedName>
        <fullName evidence="12">Dynein light chain</fullName>
    </recommendedName>
</protein>
<dbReference type="SUPFAM" id="SSF54648">
    <property type="entry name" value="DLC"/>
    <property type="match status" value="1"/>
</dbReference>
<organism evidence="14 15">
    <name type="scientific">Oopsacas minuta</name>
    <dbReference type="NCBI Taxonomy" id="111878"/>
    <lineage>
        <taxon>Eukaryota</taxon>
        <taxon>Metazoa</taxon>
        <taxon>Porifera</taxon>
        <taxon>Hexactinellida</taxon>
        <taxon>Hexasterophora</taxon>
        <taxon>Lyssacinosida</taxon>
        <taxon>Leucopsacidae</taxon>
        <taxon>Oopsacas</taxon>
    </lineage>
</organism>
<evidence type="ECO:0000256" key="12">
    <source>
        <dbReference type="RuleBase" id="RU365010"/>
    </source>
</evidence>
<dbReference type="FunFam" id="3.30.740.10:FF:000002">
    <property type="entry name" value="Dynein light chain"/>
    <property type="match status" value="1"/>
</dbReference>
<reference evidence="14 15" key="1">
    <citation type="journal article" date="2023" name="BMC Biol.">
        <title>The compact genome of the sponge Oopsacas minuta (Hexactinellida) is lacking key metazoan core genes.</title>
        <authorList>
            <person name="Santini S."/>
            <person name="Schenkelaars Q."/>
            <person name="Jourda C."/>
            <person name="Duchesne M."/>
            <person name="Belahbib H."/>
            <person name="Rocher C."/>
            <person name="Selva M."/>
            <person name="Riesgo A."/>
            <person name="Vervoort M."/>
            <person name="Leys S.P."/>
            <person name="Kodjabachian L."/>
            <person name="Le Bivic A."/>
            <person name="Borchiellini C."/>
            <person name="Claverie J.M."/>
            <person name="Renard E."/>
        </authorList>
    </citation>
    <scope>NUCLEOTIDE SEQUENCE [LARGE SCALE GENOMIC DNA]</scope>
    <source>
        <strain evidence="14">SPO-2</strain>
    </source>
</reference>
<gene>
    <name evidence="14" type="ORF">LOD99_3189</name>
</gene>
<dbReference type="PANTHER" id="PTHR11886">
    <property type="entry name" value="DYNEIN LIGHT CHAIN"/>
    <property type="match status" value="1"/>
</dbReference>
<sequence length="122" mass="13635">MTEPETAPAQPPEGTTTEPVAPQTDEGDFRRQHNYALVKYSDMNEDMLTEAMEISVTACEKFSSNNENAAKMIKESMDKKFGPPWCVVVGEGFSFDISYTMKHITYIFFGGSLGICVWKCTT</sequence>
<evidence type="ECO:0000313" key="14">
    <source>
        <dbReference type="EMBL" id="KAI6653685.1"/>
    </source>
</evidence>
<keyword evidence="5 12" id="KW-0493">Microtubule</keyword>
<evidence type="ECO:0000256" key="4">
    <source>
        <dbReference type="ARBA" id="ARBA00022490"/>
    </source>
</evidence>
<evidence type="ECO:0000256" key="10">
    <source>
        <dbReference type="ARBA" id="ARBA00023273"/>
    </source>
</evidence>